<dbReference type="SMART" id="SM00279">
    <property type="entry name" value="HhH2"/>
    <property type="match status" value="1"/>
</dbReference>
<evidence type="ECO:0000313" key="21">
    <source>
        <dbReference type="Proteomes" id="UP000294894"/>
    </source>
</evidence>
<dbReference type="SMART" id="SM00475">
    <property type="entry name" value="53EXOc"/>
    <property type="match status" value="1"/>
</dbReference>
<keyword evidence="12 16" id="KW-0238">DNA-binding</keyword>
<evidence type="ECO:0000259" key="19">
    <source>
        <dbReference type="SMART" id="SM00482"/>
    </source>
</evidence>
<dbReference type="Gene3D" id="3.30.70.370">
    <property type="match status" value="1"/>
</dbReference>
<keyword evidence="8 16" id="KW-0227">DNA damage</keyword>
<dbReference type="GO" id="GO:0006261">
    <property type="term" value="P:DNA-templated DNA replication"/>
    <property type="evidence" value="ECO:0007669"/>
    <property type="project" value="UniProtKB-UniRule"/>
</dbReference>
<evidence type="ECO:0000256" key="15">
    <source>
        <dbReference type="NCBIfam" id="TIGR00593"/>
    </source>
</evidence>
<dbReference type="InterPro" id="IPR002562">
    <property type="entry name" value="3'-5'_exonuclease_dom"/>
</dbReference>
<dbReference type="InterPro" id="IPR002421">
    <property type="entry name" value="5-3_exonuclease"/>
</dbReference>
<dbReference type="InterPro" id="IPR036279">
    <property type="entry name" value="5-3_exonuclease_C_sf"/>
</dbReference>
<dbReference type="GO" id="GO:0003677">
    <property type="term" value="F:DNA binding"/>
    <property type="evidence" value="ECO:0007669"/>
    <property type="project" value="UniProtKB-UniRule"/>
</dbReference>
<feature type="domain" description="DNA-directed DNA polymerase family A palm" evidence="19">
    <location>
        <begin position="680"/>
        <end position="887"/>
    </location>
</feature>
<dbReference type="KEGG" id="noy:EXE57_00395"/>
<dbReference type="CDD" id="cd06140">
    <property type="entry name" value="DNA_polA_I_Bacillus_like_exo"/>
    <property type="match status" value="1"/>
</dbReference>
<dbReference type="GO" id="GO:0008409">
    <property type="term" value="F:5'-3' exonuclease activity"/>
    <property type="evidence" value="ECO:0007669"/>
    <property type="project" value="InterPro"/>
</dbReference>
<dbReference type="InterPro" id="IPR054690">
    <property type="entry name" value="DNA_polI_exonuclease"/>
</dbReference>
<dbReference type="FunFam" id="1.20.1060.10:FF:000001">
    <property type="entry name" value="DNA polymerase I"/>
    <property type="match status" value="1"/>
</dbReference>
<dbReference type="SMART" id="SM00474">
    <property type="entry name" value="35EXOc"/>
    <property type="match status" value="1"/>
</dbReference>
<evidence type="ECO:0000256" key="1">
    <source>
        <dbReference type="ARBA" id="ARBA00007705"/>
    </source>
</evidence>
<dbReference type="PRINTS" id="PR00868">
    <property type="entry name" value="DNAPOLI"/>
</dbReference>
<accession>A0A4P7GGC3</accession>
<dbReference type="FunFam" id="3.40.50.1010:FF:000001">
    <property type="entry name" value="DNA polymerase I"/>
    <property type="match status" value="1"/>
</dbReference>
<dbReference type="Proteomes" id="UP000294894">
    <property type="component" value="Chromosome"/>
</dbReference>
<dbReference type="SUPFAM" id="SSF53098">
    <property type="entry name" value="Ribonuclease H-like"/>
    <property type="match status" value="1"/>
</dbReference>
<dbReference type="Gene3D" id="3.40.50.1010">
    <property type="entry name" value="5'-nuclease"/>
    <property type="match status" value="1"/>
</dbReference>
<dbReference type="NCBIfam" id="NF004397">
    <property type="entry name" value="PRK05755.1"/>
    <property type="match status" value="1"/>
</dbReference>
<dbReference type="SMART" id="SM00482">
    <property type="entry name" value="POLAc"/>
    <property type="match status" value="1"/>
</dbReference>
<dbReference type="Pfam" id="PF01367">
    <property type="entry name" value="5_3_exonuc"/>
    <property type="match status" value="1"/>
</dbReference>
<keyword evidence="21" id="KW-1185">Reference proteome</keyword>
<dbReference type="GO" id="GO:0006302">
    <property type="term" value="P:double-strand break repair"/>
    <property type="evidence" value="ECO:0007669"/>
    <property type="project" value="TreeGrafter"/>
</dbReference>
<dbReference type="Gene3D" id="3.30.420.10">
    <property type="entry name" value="Ribonuclease H-like superfamily/Ribonuclease H"/>
    <property type="match status" value="1"/>
</dbReference>
<dbReference type="InterPro" id="IPR008918">
    <property type="entry name" value="HhH2"/>
</dbReference>
<dbReference type="SUPFAM" id="SSF88723">
    <property type="entry name" value="PIN domain-like"/>
    <property type="match status" value="1"/>
</dbReference>
<evidence type="ECO:0000256" key="11">
    <source>
        <dbReference type="ARBA" id="ARBA00022932"/>
    </source>
</evidence>
<dbReference type="EMBL" id="CP038267">
    <property type="protein sequence ID" value="QBR90900.1"/>
    <property type="molecule type" value="Genomic_DNA"/>
</dbReference>
<dbReference type="InterPro" id="IPR029060">
    <property type="entry name" value="PIN-like_dom_sf"/>
</dbReference>
<dbReference type="RefSeq" id="WP_135072968.1">
    <property type="nucleotide sequence ID" value="NZ_CP038267.1"/>
</dbReference>
<keyword evidence="7" id="KW-0540">Nuclease</keyword>
<dbReference type="InterPro" id="IPR020046">
    <property type="entry name" value="5-3_exonucl_a-hlix_arch_N"/>
</dbReference>
<evidence type="ECO:0000256" key="7">
    <source>
        <dbReference type="ARBA" id="ARBA00022722"/>
    </source>
</evidence>
<comment type="catalytic activity">
    <reaction evidence="14 16">
        <text>DNA(n) + a 2'-deoxyribonucleoside 5'-triphosphate = DNA(n+1) + diphosphate</text>
        <dbReference type="Rhea" id="RHEA:22508"/>
        <dbReference type="Rhea" id="RHEA-COMP:17339"/>
        <dbReference type="Rhea" id="RHEA-COMP:17340"/>
        <dbReference type="ChEBI" id="CHEBI:33019"/>
        <dbReference type="ChEBI" id="CHEBI:61560"/>
        <dbReference type="ChEBI" id="CHEBI:173112"/>
        <dbReference type="EC" id="2.7.7.7"/>
    </reaction>
</comment>
<feature type="domain" description="5'-3' exonuclease" evidence="18">
    <location>
        <begin position="33"/>
        <end position="293"/>
    </location>
</feature>
<dbReference type="PANTHER" id="PTHR10133:SF27">
    <property type="entry name" value="DNA POLYMERASE NU"/>
    <property type="match status" value="1"/>
</dbReference>
<dbReference type="InterPro" id="IPR020045">
    <property type="entry name" value="DNA_polI_H3TH"/>
</dbReference>
<dbReference type="Gene3D" id="1.20.1060.10">
    <property type="entry name" value="Taq DNA Polymerase, Chain T, domain 4"/>
    <property type="match status" value="1"/>
</dbReference>
<dbReference type="InterPro" id="IPR043502">
    <property type="entry name" value="DNA/RNA_pol_sf"/>
</dbReference>
<dbReference type="InterPro" id="IPR001098">
    <property type="entry name" value="DNA-dir_DNA_pol_A_palm_dom"/>
</dbReference>
<evidence type="ECO:0000256" key="8">
    <source>
        <dbReference type="ARBA" id="ARBA00022763"/>
    </source>
</evidence>
<dbReference type="CDD" id="cd09859">
    <property type="entry name" value="PIN_53EXO"/>
    <property type="match status" value="1"/>
</dbReference>
<feature type="domain" description="3'-5' exonuclease" evidence="17">
    <location>
        <begin position="337"/>
        <end position="513"/>
    </location>
</feature>
<evidence type="ECO:0000256" key="14">
    <source>
        <dbReference type="ARBA" id="ARBA00049244"/>
    </source>
</evidence>
<dbReference type="InterPro" id="IPR036397">
    <property type="entry name" value="RNaseH_sf"/>
</dbReference>
<evidence type="ECO:0000256" key="3">
    <source>
        <dbReference type="ARBA" id="ARBA00020311"/>
    </source>
</evidence>
<evidence type="ECO:0000259" key="17">
    <source>
        <dbReference type="SMART" id="SM00474"/>
    </source>
</evidence>
<keyword evidence="5 16" id="KW-0548">Nucleotidyltransferase</keyword>
<dbReference type="EC" id="2.7.7.7" evidence="2 15"/>
<keyword evidence="4 16" id="KW-0808">Transferase</keyword>
<organism evidence="20 21">
    <name type="scientific">Nocardioides euryhalodurans</name>
    <dbReference type="NCBI Taxonomy" id="2518370"/>
    <lineage>
        <taxon>Bacteria</taxon>
        <taxon>Bacillati</taxon>
        <taxon>Actinomycetota</taxon>
        <taxon>Actinomycetes</taxon>
        <taxon>Propionibacteriales</taxon>
        <taxon>Nocardioidaceae</taxon>
        <taxon>Nocardioides</taxon>
    </lineage>
</organism>
<comment type="similarity">
    <text evidence="1 16">Belongs to the DNA polymerase type-A family.</text>
</comment>
<evidence type="ECO:0000256" key="6">
    <source>
        <dbReference type="ARBA" id="ARBA00022705"/>
    </source>
</evidence>
<evidence type="ECO:0000256" key="9">
    <source>
        <dbReference type="ARBA" id="ARBA00022801"/>
    </source>
</evidence>
<dbReference type="CDD" id="cd09898">
    <property type="entry name" value="H3TH_53EXO"/>
    <property type="match status" value="1"/>
</dbReference>
<dbReference type="FunFam" id="1.10.150.20:FF:000002">
    <property type="entry name" value="DNA polymerase I"/>
    <property type="match status" value="1"/>
</dbReference>
<dbReference type="GO" id="GO:0003887">
    <property type="term" value="F:DNA-directed DNA polymerase activity"/>
    <property type="evidence" value="ECO:0007669"/>
    <property type="project" value="UniProtKB-UniRule"/>
</dbReference>
<dbReference type="Gene3D" id="1.10.150.20">
    <property type="entry name" value="5' to 3' exonuclease, C-terminal subdomain"/>
    <property type="match status" value="2"/>
</dbReference>
<evidence type="ECO:0000259" key="18">
    <source>
        <dbReference type="SMART" id="SM00475"/>
    </source>
</evidence>
<dbReference type="GO" id="GO:0008408">
    <property type="term" value="F:3'-5' exonuclease activity"/>
    <property type="evidence" value="ECO:0007669"/>
    <property type="project" value="InterPro"/>
</dbReference>
<keyword evidence="13 16" id="KW-0234">DNA repair</keyword>
<dbReference type="SUPFAM" id="SSF56672">
    <property type="entry name" value="DNA/RNA polymerases"/>
    <property type="match status" value="1"/>
</dbReference>
<dbReference type="CDD" id="cd08637">
    <property type="entry name" value="DNA_pol_A_pol_I_C"/>
    <property type="match status" value="1"/>
</dbReference>
<keyword evidence="9" id="KW-0378">Hydrolase</keyword>
<dbReference type="NCBIfam" id="TIGR00593">
    <property type="entry name" value="pola"/>
    <property type="match status" value="1"/>
</dbReference>
<dbReference type="Pfam" id="PF22619">
    <property type="entry name" value="DNA_polI_exo1"/>
    <property type="match status" value="1"/>
</dbReference>
<gene>
    <name evidence="16 20" type="primary">polA</name>
    <name evidence="20" type="ORF">EXE57_00395</name>
</gene>
<keyword evidence="6 16" id="KW-0235">DNA replication</keyword>
<dbReference type="PANTHER" id="PTHR10133">
    <property type="entry name" value="DNA POLYMERASE I"/>
    <property type="match status" value="1"/>
</dbReference>
<evidence type="ECO:0000256" key="4">
    <source>
        <dbReference type="ARBA" id="ARBA00022679"/>
    </source>
</evidence>
<name>A0A4P7GGC3_9ACTN</name>
<dbReference type="InterPro" id="IPR002298">
    <property type="entry name" value="DNA_polymerase_A"/>
</dbReference>
<dbReference type="SUPFAM" id="SSF47807">
    <property type="entry name" value="5' to 3' exonuclease, C-terminal subdomain"/>
    <property type="match status" value="1"/>
</dbReference>
<proteinExistence type="inferred from homology"/>
<evidence type="ECO:0000256" key="2">
    <source>
        <dbReference type="ARBA" id="ARBA00012417"/>
    </source>
</evidence>
<evidence type="ECO:0000256" key="5">
    <source>
        <dbReference type="ARBA" id="ARBA00022695"/>
    </source>
</evidence>
<evidence type="ECO:0000313" key="20">
    <source>
        <dbReference type="EMBL" id="QBR90900.1"/>
    </source>
</evidence>
<evidence type="ECO:0000256" key="12">
    <source>
        <dbReference type="ARBA" id="ARBA00023125"/>
    </source>
</evidence>
<sequence>MRPIVPEAPPVPGGDLALSVSPDRVRTVSDTTQRLLLLDGHSLAYRAFFALPVENFSTTAGQHTNAVYGFTSMLVNVLRDEQPTHVGVAFDKSRQTFRLDEYADYKAGRNKTPSEFSSQLPLIQQMLDTLAIPHLQLEGYEADDIIATLATEATREGLEVLILTGDRDALQLVSETCTVLYPMRGVSELARMTPEAVETKYGVPPARYPELAALVGETSDNLPGVPGVGQGYAAKWINLYDGLDNVIARADEITGKKGEALRAHLADVMRNRRLNALVTDLDLALGPADLAVGAWDRQAGLQLLDELEFRGDLRTRLLEVVDAASEEPIDESGFELAGSRLSPGEVAGWLTAHASGEGRTGLTVQGSWRGGTGEVWSLALAAADGTAAWLDAAEISPEDDAALVSWLGDPGRTKVMHDAKGPMLALAARGWELRGLVSDTALAAYLVRPDQRSYDLADLTLRYLKRELRTHAGDAGQAELSFDTDESTGAQDVAMLHARAVLDLADALDDAIEEHGGARLLAEMELPLVDLLAEMEQVGIAVDLDHLESLESHFAGEVKRAADDAYAVIGKEINLGSPKQLQVVLFDELDMPKTKRTKTGWTTDADALQSLYEKTEHPFLTALLRHRDVARLRQTIEGLLKTVAPDGRIHTTFNQTIAATGRLSSTDPNLQNIPIRTEEGRRIREGFVVGPGYESLMTADYSQIEMRIMAHLSEDALLIEAFRSGRDFHAVTAARVFDVEPTAVTTEMRAKIKAMNYGLAYGLSAFGLGQQLRIDPSEARGLMDEYFETFGGVRDYLTGVVDEARRSGFTETIWGRRRYLPDLTSDNRQRREMAERMALNAPIQGSAADLIKVAMLQVQAAITEAGLASRMLLQVHDELVLEVAPGEREQLDALVREQMGSAAELTVPLDVSVGTGRSWHEAAH</sequence>
<reference evidence="20 21" key="1">
    <citation type="submission" date="2019-03" db="EMBL/GenBank/DDBJ databases">
        <title>Three New Species of Nocardioides, Nocardioides euryhalodurans sp. nov., Nocardioides seonyuensis sp. nov. and Nocardioides eburneoflavus sp. nov., Iolated from Soil.</title>
        <authorList>
            <person name="Roh S.G."/>
            <person name="Lee C."/>
            <person name="Kim M.-K."/>
            <person name="Kim S.B."/>
        </authorList>
    </citation>
    <scope>NUCLEOTIDE SEQUENCE [LARGE SCALE GENOMIC DNA]</scope>
    <source>
        <strain evidence="20 21">MMS17-SY117</strain>
    </source>
</reference>
<evidence type="ECO:0000256" key="16">
    <source>
        <dbReference type="RuleBase" id="RU004460"/>
    </source>
</evidence>
<dbReference type="Pfam" id="PF02739">
    <property type="entry name" value="5_3_exonuc_N"/>
    <property type="match status" value="1"/>
</dbReference>
<dbReference type="InterPro" id="IPR012337">
    <property type="entry name" value="RNaseH-like_sf"/>
</dbReference>
<evidence type="ECO:0000256" key="10">
    <source>
        <dbReference type="ARBA" id="ARBA00022839"/>
    </source>
</evidence>
<dbReference type="OrthoDB" id="9806424at2"/>
<keyword evidence="11 16" id="KW-0239">DNA-directed DNA polymerase</keyword>
<keyword evidence="10" id="KW-0269">Exonuclease</keyword>
<protein>
    <recommendedName>
        <fullName evidence="3 15">DNA polymerase I</fullName>
        <ecNumber evidence="2 15">2.7.7.7</ecNumber>
    </recommendedName>
</protein>
<dbReference type="Pfam" id="PF00476">
    <property type="entry name" value="DNA_pol_A"/>
    <property type="match status" value="1"/>
</dbReference>
<evidence type="ECO:0000256" key="13">
    <source>
        <dbReference type="ARBA" id="ARBA00023204"/>
    </source>
</evidence>
<dbReference type="InterPro" id="IPR018320">
    <property type="entry name" value="DNA_polymerase_1"/>
</dbReference>
<dbReference type="AlphaFoldDB" id="A0A4P7GGC3"/>